<feature type="compositionally biased region" description="Low complexity" evidence="6">
    <location>
        <begin position="360"/>
        <end position="381"/>
    </location>
</feature>
<evidence type="ECO:0000256" key="2">
    <source>
        <dbReference type="ARBA" id="ARBA00022692"/>
    </source>
</evidence>
<evidence type="ECO:0000256" key="1">
    <source>
        <dbReference type="ARBA" id="ARBA00004141"/>
    </source>
</evidence>
<evidence type="ECO:0000259" key="8">
    <source>
        <dbReference type="Pfam" id="PF20684"/>
    </source>
</evidence>
<comment type="similarity">
    <text evidence="5">Belongs to the SAT4 family.</text>
</comment>
<evidence type="ECO:0000313" key="9">
    <source>
        <dbReference type="EMBL" id="KAG9980589.1"/>
    </source>
</evidence>
<proteinExistence type="inferred from homology"/>
<dbReference type="GO" id="GO:0016020">
    <property type="term" value="C:membrane"/>
    <property type="evidence" value="ECO:0007669"/>
    <property type="project" value="UniProtKB-SubCell"/>
</dbReference>
<comment type="subcellular location">
    <subcellularLocation>
        <location evidence="1">Membrane</location>
        <topology evidence="1">Multi-pass membrane protein</topology>
    </subcellularLocation>
</comment>
<feature type="non-terminal residue" evidence="9">
    <location>
        <position position="1"/>
    </location>
</feature>
<comment type="caution">
    <text evidence="9">The sequence shown here is derived from an EMBL/GenBank/DDBJ whole genome shotgun (WGS) entry which is preliminary data.</text>
</comment>
<dbReference type="PANTHER" id="PTHR33048:SF47">
    <property type="entry name" value="INTEGRAL MEMBRANE PROTEIN-RELATED"/>
    <property type="match status" value="1"/>
</dbReference>
<evidence type="ECO:0000256" key="5">
    <source>
        <dbReference type="ARBA" id="ARBA00038359"/>
    </source>
</evidence>
<reference evidence="9" key="2">
    <citation type="submission" date="2021-08" db="EMBL/GenBank/DDBJ databases">
        <authorList>
            <person name="Gostincar C."/>
            <person name="Sun X."/>
            <person name="Song Z."/>
            <person name="Gunde-Cimerman N."/>
        </authorList>
    </citation>
    <scope>NUCLEOTIDE SEQUENCE</scope>
    <source>
        <strain evidence="9">EXF-9298</strain>
    </source>
</reference>
<name>A0A9P8JT85_AURME</name>
<dbReference type="InterPro" id="IPR052337">
    <property type="entry name" value="SAT4-like"/>
</dbReference>
<feature type="transmembrane region" description="Helical" evidence="7">
    <location>
        <begin position="150"/>
        <end position="172"/>
    </location>
</feature>
<accession>A0A9P8JT85</accession>
<dbReference type="PANTHER" id="PTHR33048">
    <property type="entry name" value="PTH11-LIKE INTEGRAL MEMBRANE PROTEIN (AFU_ORTHOLOGUE AFUA_5G11245)"/>
    <property type="match status" value="1"/>
</dbReference>
<dbReference type="Pfam" id="PF20684">
    <property type="entry name" value="Fung_rhodopsin"/>
    <property type="match status" value="1"/>
</dbReference>
<evidence type="ECO:0000256" key="3">
    <source>
        <dbReference type="ARBA" id="ARBA00022989"/>
    </source>
</evidence>
<dbReference type="Proteomes" id="UP000729357">
    <property type="component" value="Unassembled WGS sequence"/>
</dbReference>
<keyword evidence="3 7" id="KW-1133">Transmembrane helix</keyword>
<dbReference type="AlphaFoldDB" id="A0A9P8JT85"/>
<evidence type="ECO:0000256" key="4">
    <source>
        <dbReference type="ARBA" id="ARBA00023136"/>
    </source>
</evidence>
<dbReference type="EMBL" id="JAHFXS010000963">
    <property type="protein sequence ID" value="KAG9980589.1"/>
    <property type="molecule type" value="Genomic_DNA"/>
</dbReference>
<feature type="transmembrane region" description="Helical" evidence="7">
    <location>
        <begin position="35"/>
        <end position="60"/>
    </location>
</feature>
<reference evidence="9" key="1">
    <citation type="journal article" date="2021" name="J Fungi (Basel)">
        <title>Virulence traits and population genomics of the black yeast Aureobasidium melanogenum.</title>
        <authorList>
            <person name="Cernosa A."/>
            <person name="Sun X."/>
            <person name="Gostincar C."/>
            <person name="Fang C."/>
            <person name="Gunde-Cimerman N."/>
            <person name="Song Z."/>
        </authorList>
    </citation>
    <scope>NUCLEOTIDE SEQUENCE</scope>
    <source>
        <strain evidence="9">EXF-9298</strain>
    </source>
</reference>
<feature type="transmembrane region" description="Helical" evidence="7">
    <location>
        <begin position="246"/>
        <end position="268"/>
    </location>
</feature>
<protein>
    <recommendedName>
        <fullName evidence="8">Rhodopsin domain-containing protein</fullName>
    </recommendedName>
</protein>
<keyword evidence="4 7" id="KW-0472">Membrane</keyword>
<gene>
    <name evidence="9" type="ORF">KCU98_g8041</name>
</gene>
<evidence type="ECO:0000313" key="10">
    <source>
        <dbReference type="Proteomes" id="UP000729357"/>
    </source>
</evidence>
<sequence>MVAADVAQAYADGRVPTNISYITPEYLSESRDGPAISGILAVYIITTVLLICRFTSRIFIVKSFGLDDSIAAFSWVCYTAFMALCLVLIYEGSGRHIEYIQYVLTLPEVEKTEVVDYAAHLIYTATLYFCRLSGLAFFSRLCSTHPTFRISIWACGIFLTAAFIVQFFLILLHCLPVTGLWPYAWVRFQLHIQHKSAATRWCFEYMLNTRTLPIALQSAVRGLPPKTDVIPIAMISILQLPKSRKIMLAVVMLPGTLVIGISCARLWLCVVGQWRSDGSWYYDPQLVIEVAEIGGTLIALSVPSYKPILSRWYGRMKSTVEASHGPNSKYGEGMSRRKSSVPALWGSQVPDSKMKTSIQSGGPTTGSRGSSDNSLLSPDDNIYVTTDVDMRSIPMAKLKKNSEC</sequence>
<feature type="domain" description="Rhodopsin" evidence="8">
    <location>
        <begin position="53"/>
        <end position="311"/>
    </location>
</feature>
<feature type="region of interest" description="Disordered" evidence="6">
    <location>
        <begin position="341"/>
        <end position="381"/>
    </location>
</feature>
<feature type="transmembrane region" description="Helical" evidence="7">
    <location>
        <begin position="72"/>
        <end position="90"/>
    </location>
</feature>
<keyword evidence="2 7" id="KW-0812">Transmembrane</keyword>
<organism evidence="9 10">
    <name type="scientific">Aureobasidium melanogenum</name>
    <name type="common">Aureobasidium pullulans var. melanogenum</name>
    <dbReference type="NCBI Taxonomy" id="46634"/>
    <lineage>
        <taxon>Eukaryota</taxon>
        <taxon>Fungi</taxon>
        <taxon>Dikarya</taxon>
        <taxon>Ascomycota</taxon>
        <taxon>Pezizomycotina</taxon>
        <taxon>Dothideomycetes</taxon>
        <taxon>Dothideomycetidae</taxon>
        <taxon>Dothideales</taxon>
        <taxon>Saccotheciaceae</taxon>
        <taxon>Aureobasidium</taxon>
    </lineage>
</organism>
<evidence type="ECO:0000256" key="7">
    <source>
        <dbReference type="SAM" id="Phobius"/>
    </source>
</evidence>
<dbReference type="InterPro" id="IPR049326">
    <property type="entry name" value="Rhodopsin_dom_fungi"/>
</dbReference>
<keyword evidence="10" id="KW-1185">Reference proteome</keyword>
<evidence type="ECO:0000256" key="6">
    <source>
        <dbReference type="SAM" id="MobiDB-lite"/>
    </source>
</evidence>